<evidence type="ECO:0000256" key="1">
    <source>
        <dbReference type="SAM" id="MobiDB-lite"/>
    </source>
</evidence>
<dbReference type="Proteomes" id="UP000027451">
    <property type="component" value="Unassembled WGS sequence"/>
</dbReference>
<sequence>MTTQSGRRPNTVGVHSVHEFVFSVPDLDEAEGFYTAFGLDVRRRDDRLDLFAAGRPHRWASIYAGGSCQRLEYVSFGIFAEDLGAMRSRIARDGIESAPHPLSDGAGLWLRNPDGTPVQLRVGPKVSPDEKTMPSPAQPIATGQGAAPSRSRVAKVRPRRLSHVLFFSPDVLRMVRFCEDVLGLRLSDRSGDVVAFLHGPHGSDHHLVAFAKSTGPGLHHSSWDVGSIDEVGCGAEQMRNAGFPEGWGVGRHVLGSNYFYYVRDPWGSFAEYSFDIDYVPHEIDWPPADHAPADSLYVWGPEVPEFFFVNFEQASA</sequence>
<evidence type="ECO:0000313" key="4">
    <source>
        <dbReference type="Proteomes" id="UP000027451"/>
    </source>
</evidence>
<reference evidence="3 4" key="1">
    <citation type="submission" date="2014-03" db="EMBL/GenBank/DDBJ databases">
        <title>Draft Genome Sequences of Four Burkholderia Strains.</title>
        <authorList>
            <person name="Liu X.Y."/>
            <person name="Li C.X."/>
            <person name="Xu J.H."/>
        </authorList>
    </citation>
    <scope>NUCLEOTIDE SEQUENCE [LARGE SCALE GENOMIC DNA]</scope>
    <source>
        <strain evidence="3 4">OP-1</strain>
    </source>
</reference>
<evidence type="ECO:0000259" key="2">
    <source>
        <dbReference type="PROSITE" id="PS51819"/>
    </source>
</evidence>
<dbReference type="PROSITE" id="PS51819">
    <property type="entry name" value="VOC"/>
    <property type="match status" value="2"/>
</dbReference>
<protein>
    <submittedName>
        <fullName evidence="3">Metapyrocatechase</fullName>
    </submittedName>
</protein>
<dbReference type="InterPro" id="IPR037523">
    <property type="entry name" value="VOC_core"/>
</dbReference>
<accession>A0A656QET7</accession>
<dbReference type="EMBL" id="JFHD01000027">
    <property type="protein sequence ID" value="KDR27155.1"/>
    <property type="molecule type" value="Genomic_DNA"/>
</dbReference>
<dbReference type="InterPro" id="IPR004360">
    <property type="entry name" value="Glyas_Fos-R_dOase_dom"/>
</dbReference>
<feature type="region of interest" description="Disordered" evidence="1">
    <location>
        <begin position="125"/>
        <end position="152"/>
    </location>
</feature>
<evidence type="ECO:0000313" key="3">
    <source>
        <dbReference type="EMBL" id="KDR27155.1"/>
    </source>
</evidence>
<organism evidence="3 4">
    <name type="scientific">Caballeronia zhejiangensis</name>
    <dbReference type="NCBI Taxonomy" id="871203"/>
    <lineage>
        <taxon>Bacteria</taxon>
        <taxon>Pseudomonadati</taxon>
        <taxon>Pseudomonadota</taxon>
        <taxon>Betaproteobacteria</taxon>
        <taxon>Burkholderiales</taxon>
        <taxon>Burkholderiaceae</taxon>
        <taxon>Caballeronia</taxon>
    </lineage>
</organism>
<feature type="domain" description="VOC" evidence="2">
    <location>
        <begin position="16"/>
        <end position="123"/>
    </location>
</feature>
<dbReference type="InterPro" id="IPR029068">
    <property type="entry name" value="Glyas_Bleomycin-R_OHBP_Dase"/>
</dbReference>
<keyword evidence="4" id="KW-1185">Reference proteome</keyword>
<name>A0A656QET7_9BURK</name>
<dbReference type="Pfam" id="PF00903">
    <property type="entry name" value="Glyoxalase"/>
    <property type="match status" value="1"/>
</dbReference>
<comment type="caution">
    <text evidence="3">The sequence shown here is derived from an EMBL/GenBank/DDBJ whole genome shotgun (WGS) entry which is preliminary data.</text>
</comment>
<dbReference type="SUPFAM" id="SSF54593">
    <property type="entry name" value="Glyoxalase/Bleomycin resistance protein/Dihydroxybiphenyl dioxygenase"/>
    <property type="match status" value="1"/>
</dbReference>
<dbReference type="Gene3D" id="3.10.180.10">
    <property type="entry name" value="2,3-Dihydroxybiphenyl 1,2-Dioxygenase, domain 1"/>
    <property type="match status" value="2"/>
</dbReference>
<dbReference type="RefSeq" id="WP_014194501.1">
    <property type="nucleotide sequence ID" value="NZ_JFHD01000027.1"/>
</dbReference>
<gene>
    <name evidence="3" type="ORF">BG60_18270</name>
</gene>
<dbReference type="AlphaFoldDB" id="A0A656QET7"/>
<feature type="domain" description="VOC" evidence="2">
    <location>
        <begin position="160"/>
        <end position="275"/>
    </location>
</feature>
<proteinExistence type="predicted"/>